<dbReference type="PANTHER" id="PTHR34153:SF2">
    <property type="entry name" value="SI:CH211-262H13.3-RELATED"/>
    <property type="match status" value="1"/>
</dbReference>
<sequence>MENSDDDSADITDIDYTNKNTFENQLHDYGPSSISSHSEPSRKLAFFSQNNESKVENKSASSYKNSTNYISAISSTSANINNNTIERDDSNSYNYAKQSLRICTNLKYDIKRLHDGQDYLKMMVDKIFSQLNNQTNSSSDSHSLHHYDVPHITNENDLNDWEDTIKDSSYLSIIAQQLSLMGGHSVSETVRKLMQRLFSDTFLVDYSFIGFKGKKTFSNLRSCDLIKLAVRKVPLFQNASDNEIEKPLKSFMAQASARLKLKSIKTKVIPTTYSHNTAAEENL</sequence>
<protein>
    <submittedName>
        <fullName evidence="2">DUF4806 domain-containing protein</fullName>
    </submittedName>
</protein>
<organism evidence="2 3">
    <name type="scientific">Aphis craccivora</name>
    <name type="common">Cowpea aphid</name>
    <dbReference type="NCBI Taxonomy" id="307492"/>
    <lineage>
        <taxon>Eukaryota</taxon>
        <taxon>Metazoa</taxon>
        <taxon>Ecdysozoa</taxon>
        <taxon>Arthropoda</taxon>
        <taxon>Hexapoda</taxon>
        <taxon>Insecta</taxon>
        <taxon>Pterygota</taxon>
        <taxon>Neoptera</taxon>
        <taxon>Paraneoptera</taxon>
        <taxon>Hemiptera</taxon>
        <taxon>Sternorrhyncha</taxon>
        <taxon>Aphidomorpha</taxon>
        <taxon>Aphidoidea</taxon>
        <taxon>Aphididae</taxon>
        <taxon>Aphidini</taxon>
        <taxon>Aphis</taxon>
        <taxon>Aphis</taxon>
    </lineage>
</organism>
<proteinExistence type="predicted"/>
<feature type="region of interest" description="Disordered" evidence="1">
    <location>
        <begin position="22"/>
        <end position="42"/>
    </location>
</feature>
<evidence type="ECO:0000256" key="1">
    <source>
        <dbReference type="SAM" id="MobiDB-lite"/>
    </source>
</evidence>
<evidence type="ECO:0000313" key="2">
    <source>
        <dbReference type="EMBL" id="KAF0702951.1"/>
    </source>
</evidence>
<comment type="caution">
    <text evidence="2">The sequence shown here is derived from an EMBL/GenBank/DDBJ whole genome shotgun (WGS) entry which is preliminary data.</text>
</comment>
<name>A0A6G0VQY4_APHCR</name>
<evidence type="ECO:0000313" key="3">
    <source>
        <dbReference type="Proteomes" id="UP000478052"/>
    </source>
</evidence>
<dbReference type="AlphaFoldDB" id="A0A6G0VQY4"/>
<dbReference type="OrthoDB" id="6618315at2759"/>
<dbReference type="PANTHER" id="PTHR34153">
    <property type="entry name" value="SI:CH211-262H13.3-RELATED-RELATED"/>
    <property type="match status" value="1"/>
</dbReference>
<gene>
    <name evidence="2" type="ORF">FWK35_00033145</name>
</gene>
<dbReference type="EMBL" id="VUJU01014097">
    <property type="protein sequence ID" value="KAF0702951.1"/>
    <property type="molecule type" value="Genomic_DNA"/>
</dbReference>
<keyword evidence="3" id="KW-1185">Reference proteome</keyword>
<dbReference type="Proteomes" id="UP000478052">
    <property type="component" value="Unassembled WGS sequence"/>
</dbReference>
<reference evidence="2 3" key="1">
    <citation type="submission" date="2019-08" db="EMBL/GenBank/DDBJ databases">
        <title>Whole genome of Aphis craccivora.</title>
        <authorList>
            <person name="Voronova N.V."/>
            <person name="Shulinski R.S."/>
            <person name="Bandarenka Y.V."/>
            <person name="Zhorov D.G."/>
            <person name="Warner D."/>
        </authorList>
    </citation>
    <scope>NUCLEOTIDE SEQUENCE [LARGE SCALE GENOMIC DNA]</scope>
    <source>
        <strain evidence="2">180601</strain>
        <tissue evidence="2">Whole Body</tissue>
    </source>
</reference>
<accession>A0A6G0VQY4</accession>